<gene>
    <name evidence="1" type="ORF">JBF12_28605</name>
</gene>
<name>A0ABS0RHV6_9ACTN</name>
<evidence type="ECO:0000313" key="1">
    <source>
        <dbReference type="EMBL" id="MBI0316875.1"/>
    </source>
</evidence>
<comment type="caution">
    <text evidence="1">The sequence shown here is derived from an EMBL/GenBank/DDBJ whole genome shotgun (WGS) entry which is preliminary data.</text>
</comment>
<proteinExistence type="predicted"/>
<evidence type="ECO:0000313" key="2">
    <source>
        <dbReference type="Proteomes" id="UP000638849"/>
    </source>
</evidence>
<organism evidence="1 2">
    <name type="scientific">Streptomyces javensis</name>
    <dbReference type="NCBI Taxonomy" id="114698"/>
    <lineage>
        <taxon>Bacteria</taxon>
        <taxon>Bacillati</taxon>
        <taxon>Actinomycetota</taxon>
        <taxon>Actinomycetes</taxon>
        <taxon>Kitasatosporales</taxon>
        <taxon>Streptomycetaceae</taxon>
        <taxon>Streptomyces</taxon>
        <taxon>Streptomyces violaceusniger group</taxon>
    </lineage>
</organism>
<dbReference type="InterPro" id="IPR014942">
    <property type="entry name" value="AbiEii"/>
</dbReference>
<keyword evidence="1" id="KW-0808">Transferase</keyword>
<dbReference type="Proteomes" id="UP000638849">
    <property type="component" value="Unassembled WGS sequence"/>
</dbReference>
<dbReference type="Pfam" id="PF08843">
    <property type="entry name" value="AbiEii"/>
    <property type="match status" value="1"/>
</dbReference>
<keyword evidence="2" id="KW-1185">Reference proteome</keyword>
<accession>A0ABS0RHV6</accession>
<sequence>MSVPELMNVFYFNRLSARVFTADPDGWLIKGGQALLVRYEGAARLSRDIDLQCVSPHHTVEEAASLLKEAVAVDLGDFLRFVPTKFVEHSDEGRGGAQSFAVYLGARKAADIKVDLVVGRTLAGRPETRTLKSAVDLEWPVDWPQVRLYPVIDHVADKICAMYERHGPKGQHGSNRYRDLADLLLITQQETIEGQEAHQALHREADRRRALGLSVALPEAFESPGPDWPTRYPEQASLVLGLVGCHTFPEAAQAAASFVDPLFDGSVRGTWNPQVAAWC</sequence>
<dbReference type="GO" id="GO:0016740">
    <property type="term" value="F:transferase activity"/>
    <property type="evidence" value="ECO:0007669"/>
    <property type="project" value="UniProtKB-KW"/>
</dbReference>
<dbReference type="EMBL" id="JAEEAQ010000341">
    <property type="protein sequence ID" value="MBI0316875.1"/>
    <property type="molecule type" value="Genomic_DNA"/>
</dbReference>
<protein>
    <submittedName>
        <fullName evidence="1">Nucleotidyl transferase AbiEii/AbiGii toxin family protein</fullName>
    </submittedName>
</protein>
<reference evidence="1 2" key="1">
    <citation type="submission" date="2020-12" db="EMBL/GenBank/DDBJ databases">
        <authorList>
            <person name="Kusuma A.B."/>
            <person name="Nouioui I."/>
            <person name="Goodfellow M."/>
        </authorList>
    </citation>
    <scope>NUCLEOTIDE SEQUENCE [LARGE SCALE GENOMIC DNA]</scope>
    <source>
        <strain evidence="1 2">DSM 41764</strain>
    </source>
</reference>